<dbReference type="OrthoDB" id="406368at2759"/>
<evidence type="ECO:0000256" key="1">
    <source>
        <dbReference type="SAM" id="MobiDB-lite"/>
    </source>
</evidence>
<dbReference type="OMA" id="TRFEQKH"/>
<proteinExistence type="predicted"/>
<name>A0EF76_PARTE</name>
<dbReference type="GeneID" id="5047116"/>
<organism evidence="2 3">
    <name type="scientific">Paramecium tetraurelia</name>
    <dbReference type="NCBI Taxonomy" id="5888"/>
    <lineage>
        <taxon>Eukaryota</taxon>
        <taxon>Sar</taxon>
        <taxon>Alveolata</taxon>
        <taxon>Ciliophora</taxon>
        <taxon>Intramacronucleata</taxon>
        <taxon>Oligohymenophorea</taxon>
        <taxon>Peniculida</taxon>
        <taxon>Parameciidae</taxon>
        <taxon>Paramecium</taxon>
    </lineage>
</organism>
<evidence type="ECO:0000313" key="3">
    <source>
        <dbReference type="Proteomes" id="UP000000600"/>
    </source>
</evidence>
<dbReference type="eggNOG" id="ENOG502QT7V">
    <property type="taxonomic scope" value="Eukaryota"/>
</dbReference>
<gene>
    <name evidence="2" type="ORF">GSPATT00026290001</name>
</gene>
<protein>
    <recommendedName>
        <fullName evidence="4">Sperm-tail PG-rich repeat protein</fullName>
    </recommendedName>
</protein>
<sequence length="595" mass="67506">MAFVYQAQRDLNQLLTSVPSNVLSLFYSQQVGPGSYGQQKKKPIKQSIAPFNSLSSRLNPLKNSSFPGPGSYCVNFASAGQKVLLQSNQQDLKILEIHQQQSVFASKCKRFQGVNTSDNPGPGSYQPESIQRQHYHKGSAENFIESLLKLNRNKSIPSIPTNEQVYGYVDGGTLQLNKSPQVVISGSKNDSVGPGHYEVKNSFDLCKGKGVNWHSSKQPKLAPVISKDQKMIVGPGTYDIQNESQPLYKLMPSGSFQSNTQRFNNQEKGQRTKEILKLQFEKKKSQLLQDAQFQDLKEEQFEENENDLPGPGFYAKDQSAVTHTKSTSKLGTQCFGSKLKRFESDSHLIQVGPGDYTIETSLSKSSLSQKYPPFLSSNTRFEQKHLNGKIGPQSYNIKQSLEHEMIKKLERSPVGKFGYNSPRFDDGQNKEHQLGPGYYEYSTQSHQQQGAQTVFKSQTKRIDPNVQCKLELPAPDQYNPKNHTIEFNIKEDEEDDPEFEIKRPPFQSSAPRFQNKGDFKIDELGEELYLKKQNQNKEDHKVPYKQKQSPPPFNVQEKRFQYRKITVQSPGPGEYNQSINKSWEKPSFNVQFSSI</sequence>
<evidence type="ECO:0000313" key="2">
    <source>
        <dbReference type="EMBL" id="CAK93967.1"/>
    </source>
</evidence>
<dbReference type="InterPro" id="IPR051291">
    <property type="entry name" value="CIMAP"/>
</dbReference>
<keyword evidence="3" id="KW-1185">Reference proteome</keyword>
<dbReference type="InParanoid" id="A0EF76"/>
<reference evidence="2 3" key="1">
    <citation type="journal article" date="2006" name="Nature">
        <title>Global trends of whole-genome duplications revealed by the ciliate Paramecium tetraurelia.</title>
        <authorList>
            <consortium name="Genoscope"/>
            <person name="Aury J.-M."/>
            <person name="Jaillon O."/>
            <person name="Duret L."/>
            <person name="Noel B."/>
            <person name="Jubin C."/>
            <person name="Porcel B.M."/>
            <person name="Segurens B."/>
            <person name="Daubin V."/>
            <person name="Anthouard V."/>
            <person name="Aiach N."/>
            <person name="Arnaiz O."/>
            <person name="Billaut A."/>
            <person name="Beisson J."/>
            <person name="Blanc I."/>
            <person name="Bouhouche K."/>
            <person name="Camara F."/>
            <person name="Duharcourt S."/>
            <person name="Guigo R."/>
            <person name="Gogendeau D."/>
            <person name="Katinka M."/>
            <person name="Keller A.-M."/>
            <person name="Kissmehl R."/>
            <person name="Klotz C."/>
            <person name="Koll F."/>
            <person name="Le Moue A."/>
            <person name="Lepere C."/>
            <person name="Malinsky S."/>
            <person name="Nowacki M."/>
            <person name="Nowak J.K."/>
            <person name="Plattner H."/>
            <person name="Poulain J."/>
            <person name="Ruiz F."/>
            <person name="Serrano V."/>
            <person name="Zagulski M."/>
            <person name="Dessen P."/>
            <person name="Betermier M."/>
            <person name="Weissenbach J."/>
            <person name="Scarpelli C."/>
            <person name="Schachter V."/>
            <person name="Sperling L."/>
            <person name="Meyer E."/>
            <person name="Cohen J."/>
            <person name="Wincker P."/>
        </authorList>
    </citation>
    <scope>NUCLEOTIDE SEQUENCE [LARGE SCALE GENOMIC DNA]</scope>
    <source>
        <strain evidence="2 3">Stock d4-2</strain>
    </source>
</reference>
<accession>A0EF76</accession>
<dbReference type="PANTHER" id="PTHR21580">
    <property type="entry name" value="SHIPPO-1-RELATED"/>
    <property type="match status" value="1"/>
</dbReference>
<dbReference type="RefSeq" id="XP_001461340.1">
    <property type="nucleotide sequence ID" value="XM_001461303.1"/>
</dbReference>
<feature type="region of interest" description="Disordered" evidence="1">
    <location>
        <begin position="531"/>
        <end position="556"/>
    </location>
</feature>
<dbReference type="Pfam" id="PF07004">
    <property type="entry name" value="SHIPPO-rpt"/>
    <property type="match status" value="5"/>
</dbReference>
<dbReference type="PANTHER" id="PTHR21580:SF60">
    <property type="entry name" value="SPERM-TAIL PG-RICH REPEAT-CONTAINING PROTEIN 2"/>
    <property type="match status" value="1"/>
</dbReference>
<dbReference type="InterPro" id="IPR010736">
    <property type="entry name" value="SHIPPO-rpt"/>
</dbReference>
<dbReference type="EMBL" id="CT868675">
    <property type="protein sequence ID" value="CAK93967.1"/>
    <property type="molecule type" value="Genomic_DNA"/>
</dbReference>
<dbReference type="Proteomes" id="UP000000600">
    <property type="component" value="Unassembled WGS sequence"/>
</dbReference>
<dbReference type="STRING" id="5888.A0EF76"/>
<dbReference type="HOGENOM" id="CLU_468122_0_0_1"/>
<dbReference type="KEGG" id="ptm:GSPATT00026290001"/>
<feature type="region of interest" description="Disordered" evidence="1">
    <location>
        <begin position="492"/>
        <end position="516"/>
    </location>
</feature>
<dbReference type="AlphaFoldDB" id="A0EF76"/>
<evidence type="ECO:0008006" key="4">
    <source>
        <dbReference type="Google" id="ProtNLM"/>
    </source>
</evidence>